<protein>
    <submittedName>
        <fullName evidence="8">Inhibitor of Apoptosis domain</fullName>
    </submittedName>
</protein>
<dbReference type="GO" id="GO:0005634">
    <property type="term" value="C:nucleus"/>
    <property type="evidence" value="ECO:0007669"/>
    <property type="project" value="TreeGrafter"/>
</dbReference>
<evidence type="ECO:0000256" key="5">
    <source>
        <dbReference type="ARBA" id="ARBA00022833"/>
    </source>
</evidence>
<dbReference type="Pfam" id="PF00653">
    <property type="entry name" value="BIR"/>
    <property type="match status" value="2"/>
</dbReference>
<dbReference type="SMART" id="SM00238">
    <property type="entry name" value="BIR"/>
    <property type="match status" value="2"/>
</dbReference>
<dbReference type="PROSITE" id="PS50089">
    <property type="entry name" value="ZF_RING_2"/>
    <property type="match status" value="2"/>
</dbReference>
<dbReference type="Gene3D" id="1.10.1170.10">
    <property type="entry name" value="Inhibitor Of Apoptosis Protein (2mihbC-IAP-1), Chain A"/>
    <property type="match status" value="2"/>
</dbReference>
<dbReference type="FunFam" id="1.10.1170.10:FF:000002">
    <property type="entry name" value="Baculoviral IAP repeat containing 7"/>
    <property type="match status" value="2"/>
</dbReference>
<evidence type="ECO:0000256" key="6">
    <source>
        <dbReference type="PROSITE-ProRule" id="PRU00175"/>
    </source>
</evidence>
<dbReference type="GO" id="GO:0006915">
    <property type="term" value="P:apoptotic process"/>
    <property type="evidence" value="ECO:0007669"/>
    <property type="project" value="UniProtKB-KW"/>
</dbReference>
<keyword evidence="2" id="KW-0053">Apoptosis</keyword>
<evidence type="ECO:0000256" key="3">
    <source>
        <dbReference type="ARBA" id="ARBA00022723"/>
    </source>
</evidence>
<keyword evidence="4 6" id="KW-0863">Zinc-finger</keyword>
<dbReference type="InterPro" id="IPR013083">
    <property type="entry name" value="Znf_RING/FYVE/PHD"/>
</dbReference>
<dbReference type="CDD" id="cd00022">
    <property type="entry name" value="BIR"/>
    <property type="match status" value="2"/>
</dbReference>
<dbReference type="Pfam" id="PF13920">
    <property type="entry name" value="zf-C3HC4_3"/>
    <property type="match status" value="2"/>
</dbReference>
<dbReference type="InterPro" id="IPR001370">
    <property type="entry name" value="BIR_rpt"/>
</dbReference>
<dbReference type="GO" id="GO:0005737">
    <property type="term" value="C:cytoplasm"/>
    <property type="evidence" value="ECO:0007669"/>
    <property type="project" value="TreeGrafter"/>
</dbReference>
<evidence type="ECO:0000256" key="2">
    <source>
        <dbReference type="ARBA" id="ARBA00022703"/>
    </source>
</evidence>
<feature type="domain" description="RING-type" evidence="7">
    <location>
        <begin position="268"/>
        <end position="304"/>
    </location>
</feature>
<sequence length="316" mass="36267">MEVLGPGGPSNKEMQIKAATPNKLVYENERLATFDKWPLDFIDKEILAKTGFYYIGKDDNVICIFCGVEIGSWERGDNPIEEHRKFSPQCKLLQRLTRTDSVMRKLPRSENECGCVLGRRPTKSIYDTLEARFATYEDWPKSMKQTKKSMAAAGFYYTGNGDKVSCFSCGVGVHQWEEDDDPWVEHAKWNPYCEFVLKEKGENFVKDILNANKRNDRDRHFQTTVVDTPTINDELLCSVCKTERRTVVSIPCRHLATCKKCNNYLTQCPICRTAEENTVVSIPCRHLATCKKCNNYLTQCPICRTAEENTIDIYYG</sequence>
<dbReference type="GO" id="GO:0008270">
    <property type="term" value="F:zinc ion binding"/>
    <property type="evidence" value="ECO:0007669"/>
    <property type="project" value="UniProtKB-KW"/>
</dbReference>
<dbReference type="EMBL" id="JASPKY010000006">
    <property type="protein sequence ID" value="KAK9754680.1"/>
    <property type="molecule type" value="Genomic_DNA"/>
</dbReference>
<feature type="domain" description="RING-type" evidence="7">
    <location>
        <begin position="237"/>
        <end position="272"/>
    </location>
</feature>
<dbReference type="Proteomes" id="UP001458880">
    <property type="component" value="Unassembled WGS sequence"/>
</dbReference>
<evidence type="ECO:0000313" key="8">
    <source>
        <dbReference type="EMBL" id="KAK9754680.1"/>
    </source>
</evidence>
<dbReference type="Gene3D" id="3.30.40.10">
    <property type="entry name" value="Zinc/RING finger domain, C3HC4 (zinc finger)"/>
    <property type="match status" value="2"/>
</dbReference>
<evidence type="ECO:0000259" key="7">
    <source>
        <dbReference type="PROSITE" id="PS50089"/>
    </source>
</evidence>
<keyword evidence="3" id="KW-0479">Metal-binding</keyword>
<dbReference type="PROSITE" id="PS50143">
    <property type="entry name" value="BIR_REPEAT_2"/>
    <property type="match status" value="2"/>
</dbReference>
<keyword evidence="9" id="KW-1185">Reference proteome</keyword>
<accession>A0AAW1NCJ4</accession>
<evidence type="ECO:0000313" key="9">
    <source>
        <dbReference type="Proteomes" id="UP001458880"/>
    </source>
</evidence>
<dbReference type="PANTHER" id="PTHR10044:SF174">
    <property type="entry name" value="DEATH-ASSOCIATED INHIBITOR OF APOPTOSIS 1"/>
    <property type="match status" value="1"/>
</dbReference>
<proteinExistence type="inferred from homology"/>
<comment type="similarity">
    <text evidence="1">Belongs to the IAP family.</text>
</comment>
<dbReference type="SMART" id="SM00184">
    <property type="entry name" value="RING"/>
    <property type="match status" value="2"/>
</dbReference>
<dbReference type="AlphaFoldDB" id="A0AAW1NCJ4"/>
<evidence type="ECO:0000256" key="1">
    <source>
        <dbReference type="ARBA" id="ARBA00006672"/>
    </source>
</evidence>
<gene>
    <name evidence="8" type="ORF">QE152_g1068</name>
</gene>
<reference evidence="8 9" key="1">
    <citation type="journal article" date="2024" name="BMC Genomics">
        <title>De novo assembly and annotation of Popillia japonica's genome with initial clues to its potential as an invasive pest.</title>
        <authorList>
            <person name="Cucini C."/>
            <person name="Boschi S."/>
            <person name="Funari R."/>
            <person name="Cardaioli E."/>
            <person name="Iannotti N."/>
            <person name="Marturano G."/>
            <person name="Paoli F."/>
            <person name="Bruttini M."/>
            <person name="Carapelli A."/>
            <person name="Frati F."/>
            <person name="Nardi F."/>
        </authorList>
    </citation>
    <scope>NUCLEOTIDE SEQUENCE [LARGE SCALE GENOMIC DNA]</scope>
    <source>
        <strain evidence="8">DMR45628</strain>
    </source>
</reference>
<evidence type="ECO:0000256" key="4">
    <source>
        <dbReference type="ARBA" id="ARBA00022771"/>
    </source>
</evidence>
<dbReference type="SUPFAM" id="SSF57924">
    <property type="entry name" value="Inhibitor of apoptosis (IAP) repeat"/>
    <property type="match status" value="2"/>
</dbReference>
<name>A0AAW1NCJ4_POPJA</name>
<dbReference type="PROSITE" id="PS01282">
    <property type="entry name" value="BIR_REPEAT_1"/>
    <property type="match status" value="2"/>
</dbReference>
<comment type="caution">
    <text evidence="8">The sequence shown here is derived from an EMBL/GenBank/DDBJ whole genome shotgun (WGS) entry which is preliminary data.</text>
</comment>
<dbReference type="InterPro" id="IPR001841">
    <property type="entry name" value="Znf_RING"/>
</dbReference>
<keyword evidence="5" id="KW-0862">Zinc</keyword>
<dbReference type="PANTHER" id="PTHR10044">
    <property type="entry name" value="INHIBITOR OF APOPTOSIS"/>
    <property type="match status" value="1"/>
</dbReference>
<dbReference type="InterPro" id="IPR050784">
    <property type="entry name" value="IAP"/>
</dbReference>
<organism evidence="8 9">
    <name type="scientific">Popillia japonica</name>
    <name type="common">Japanese beetle</name>
    <dbReference type="NCBI Taxonomy" id="7064"/>
    <lineage>
        <taxon>Eukaryota</taxon>
        <taxon>Metazoa</taxon>
        <taxon>Ecdysozoa</taxon>
        <taxon>Arthropoda</taxon>
        <taxon>Hexapoda</taxon>
        <taxon>Insecta</taxon>
        <taxon>Pterygota</taxon>
        <taxon>Neoptera</taxon>
        <taxon>Endopterygota</taxon>
        <taxon>Coleoptera</taxon>
        <taxon>Polyphaga</taxon>
        <taxon>Scarabaeiformia</taxon>
        <taxon>Scarabaeidae</taxon>
        <taxon>Rutelinae</taxon>
        <taxon>Popillia</taxon>
    </lineage>
</organism>
<dbReference type="FunFam" id="1.10.1170.10:FF:000003">
    <property type="entry name" value="E3 ubiquitin-protein ligase XIAP"/>
    <property type="match status" value="1"/>
</dbReference>